<evidence type="ECO:0000313" key="12">
    <source>
        <dbReference type="EMBL" id="MTS52476.1"/>
    </source>
</evidence>
<comment type="subcellular location">
    <subcellularLocation>
        <location evidence="9">Cell membrane</location>
        <topology evidence="9">Multi-pass membrane protein</topology>
    </subcellularLocation>
</comment>
<evidence type="ECO:0000313" key="13">
    <source>
        <dbReference type="Proteomes" id="UP000449193"/>
    </source>
</evidence>
<dbReference type="UniPathway" id="UPA00665"/>
<gene>
    <name evidence="9 12" type="primary">lspA</name>
    <name evidence="12" type="ORF">GMD52_13130</name>
</gene>
<feature type="transmembrane region" description="Helical" evidence="9">
    <location>
        <begin position="127"/>
        <end position="144"/>
    </location>
</feature>
<feature type="active site" evidence="9">
    <location>
        <position position="154"/>
    </location>
</feature>
<dbReference type="Proteomes" id="UP000449193">
    <property type="component" value="Unassembled WGS sequence"/>
</dbReference>
<feature type="transmembrane region" description="Helical" evidence="9">
    <location>
        <begin position="164"/>
        <end position="185"/>
    </location>
</feature>
<comment type="similarity">
    <text evidence="1 9 11">Belongs to the peptidase A8 family.</text>
</comment>
<evidence type="ECO:0000256" key="4">
    <source>
        <dbReference type="ARBA" id="ARBA00022692"/>
    </source>
</evidence>
<dbReference type="PROSITE" id="PS00855">
    <property type="entry name" value="SPASE_II"/>
    <property type="match status" value="1"/>
</dbReference>
<proteinExistence type="inferred from homology"/>
<keyword evidence="7 9" id="KW-1133">Transmembrane helix</keyword>
<feature type="transmembrane region" description="Helical" evidence="9">
    <location>
        <begin position="60"/>
        <end position="78"/>
    </location>
</feature>
<dbReference type="PANTHER" id="PTHR33695:SF1">
    <property type="entry name" value="LIPOPROTEIN SIGNAL PEPTIDASE"/>
    <property type="match status" value="1"/>
</dbReference>
<evidence type="ECO:0000256" key="8">
    <source>
        <dbReference type="ARBA" id="ARBA00023136"/>
    </source>
</evidence>
<comment type="function">
    <text evidence="9 10">This protein specifically catalyzes the removal of signal peptides from prolipoproteins.</text>
</comment>
<protein>
    <recommendedName>
        <fullName evidence="9">Lipoprotein signal peptidase</fullName>
        <ecNumber evidence="9">3.4.23.36</ecNumber>
    </recommendedName>
    <alternativeName>
        <fullName evidence="9">Prolipoprotein signal peptidase</fullName>
    </alternativeName>
    <alternativeName>
        <fullName evidence="9">Signal peptidase II</fullName>
        <shortName evidence="9">SPase II</shortName>
    </alternativeName>
</protein>
<dbReference type="EMBL" id="WMZR01000018">
    <property type="protein sequence ID" value="MTS52476.1"/>
    <property type="molecule type" value="Genomic_DNA"/>
</dbReference>
<dbReference type="PANTHER" id="PTHR33695">
    <property type="entry name" value="LIPOPROTEIN SIGNAL PEPTIDASE"/>
    <property type="match status" value="1"/>
</dbReference>
<evidence type="ECO:0000256" key="9">
    <source>
        <dbReference type="HAMAP-Rule" id="MF_00161"/>
    </source>
</evidence>
<organism evidence="12 13">
    <name type="scientific">Ruthenibacterium lactatiformans</name>
    <dbReference type="NCBI Taxonomy" id="1550024"/>
    <lineage>
        <taxon>Bacteria</taxon>
        <taxon>Bacillati</taxon>
        <taxon>Bacillota</taxon>
        <taxon>Clostridia</taxon>
        <taxon>Eubacteriales</taxon>
        <taxon>Oscillospiraceae</taxon>
        <taxon>Ruthenibacterium</taxon>
    </lineage>
</organism>
<evidence type="ECO:0000256" key="10">
    <source>
        <dbReference type="RuleBase" id="RU000594"/>
    </source>
</evidence>
<accession>A0A6I3QN20</accession>
<evidence type="ECO:0000256" key="1">
    <source>
        <dbReference type="ARBA" id="ARBA00006139"/>
    </source>
</evidence>
<dbReference type="InterPro" id="IPR001872">
    <property type="entry name" value="Peptidase_A8"/>
</dbReference>
<evidence type="ECO:0000256" key="2">
    <source>
        <dbReference type="ARBA" id="ARBA00022475"/>
    </source>
</evidence>
<feature type="transmembrane region" description="Helical" evidence="9">
    <location>
        <begin position="98"/>
        <end position="120"/>
    </location>
</feature>
<dbReference type="Pfam" id="PF01252">
    <property type="entry name" value="Peptidase_A8"/>
    <property type="match status" value="1"/>
</dbReference>
<sequence length="203" mass="22513">MVYGIFAFFGICRPFSVDSPAKTERVWLFKVPIKERNVPLLISVIIIIALTGLDQLTKHLATVYLAPVGAMPFIPGVMELRYVLNDGAAFSMLADAEWGRVFLIVVTGLALAALAVYFFWKKPSSWLERWVFILIFSGGLGNLIDRVLNGYVVDFFATTFMNFAVFNVADCFVCVGAALFVIAVLRQELNAKKEQKAGTDENA</sequence>
<dbReference type="GO" id="GO:0004190">
    <property type="term" value="F:aspartic-type endopeptidase activity"/>
    <property type="evidence" value="ECO:0007669"/>
    <property type="project" value="UniProtKB-UniRule"/>
</dbReference>
<keyword evidence="2 9" id="KW-1003">Cell membrane</keyword>
<evidence type="ECO:0000256" key="11">
    <source>
        <dbReference type="RuleBase" id="RU004181"/>
    </source>
</evidence>
<name>A0A6I3QN20_9FIRM</name>
<evidence type="ECO:0000256" key="7">
    <source>
        <dbReference type="ARBA" id="ARBA00022989"/>
    </source>
</evidence>
<feature type="active site" evidence="9">
    <location>
        <position position="170"/>
    </location>
</feature>
<dbReference type="GO" id="GO:0005886">
    <property type="term" value="C:plasma membrane"/>
    <property type="evidence" value="ECO:0007669"/>
    <property type="project" value="UniProtKB-SubCell"/>
</dbReference>
<dbReference type="PRINTS" id="PR00781">
    <property type="entry name" value="LIPOSIGPTASE"/>
</dbReference>
<keyword evidence="6 9" id="KW-0378">Hydrolase</keyword>
<dbReference type="EC" id="3.4.23.36" evidence="9"/>
<feature type="transmembrane region" description="Helical" evidence="9">
    <location>
        <begin position="37"/>
        <end position="53"/>
    </location>
</feature>
<comment type="catalytic activity">
    <reaction evidence="9 10">
        <text>Release of signal peptides from bacterial membrane prolipoproteins. Hydrolyzes -Xaa-Yaa-Zaa-|-(S,diacylglyceryl)Cys-, in which Xaa is hydrophobic (preferably Leu), and Yaa (Ala or Ser) and Zaa (Gly or Ala) have small, neutral side chains.</text>
        <dbReference type="EC" id="3.4.23.36"/>
    </reaction>
</comment>
<dbReference type="HAMAP" id="MF_00161">
    <property type="entry name" value="LspA"/>
    <property type="match status" value="1"/>
</dbReference>
<reference evidence="12 13" key="1">
    <citation type="journal article" date="2019" name="Nat. Med.">
        <title>A library of human gut bacterial isolates paired with longitudinal multiomics data enables mechanistic microbiome research.</title>
        <authorList>
            <person name="Poyet M."/>
            <person name="Groussin M."/>
            <person name="Gibbons S.M."/>
            <person name="Avila-Pacheco J."/>
            <person name="Jiang X."/>
            <person name="Kearney S.M."/>
            <person name="Perrotta A.R."/>
            <person name="Berdy B."/>
            <person name="Zhao S."/>
            <person name="Lieberman T.D."/>
            <person name="Swanson P.K."/>
            <person name="Smith M."/>
            <person name="Roesemann S."/>
            <person name="Alexander J.E."/>
            <person name="Rich S.A."/>
            <person name="Livny J."/>
            <person name="Vlamakis H."/>
            <person name="Clish C."/>
            <person name="Bullock K."/>
            <person name="Deik A."/>
            <person name="Scott J."/>
            <person name="Pierce K.A."/>
            <person name="Xavier R.J."/>
            <person name="Alm E.J."/>
        </authorList>
    </citation>
    <scope>NUCLEOTIDE SEQUENCE [LARGE SCALE GENOMIC DNA]</scope>
    <source>
        <strain evidence="12 13">BIOML-A7</strain>
    </source>
</reference>
<dbReference type="AlphaFoldDB" id="A0A6I3QN20"/>
<dbReference type="NCBIfam" id="TIGR00077">
    <property type="entry name" value="lspA"/>
    <property type="match status" value="1"/>
</dbReference>
<keyword evidence="8 9" id="KW-0472">Membrane</keyword>
<comment type="caution">
    <text evidence="12">The sequence shown here is derived from an EMBL/GenBank/DDBJ whole genome shotgun (WGS) entry which is preliminary data.</text>
</comment>
<keyword evidence="5 9" id="KW-0064">Aspartyl protease</keyword>
<evidence type="ECO:0000256" key="3">
    <source>
        <dbReference type="ARBA" id="ARBA00022670"/>
    </source>
</evidence>
<evidence type="ECO:0000256" key="6">
    <source>
        <dbReference type="ARBA" id="ARBA00022801"/>
    </source>
</evidence>
<dbReference type="GO" id="GO:0006508">
    <property type="term" value="P:proteolysis"/>
    <property type="evidence" value="ECO:0007669"/>
    <property type="project" value="UniProtKB-KW"/>
</dbReference>
<evidence type="ECO:0000256" key="5">
    <source>
        <dbReference type="ARBA" id="ARBA00022750"/>
    </source>
</evidence>
<keyword evidence="4 9" id="KW-0812">Transmembrane</keyword>
<keyword evidence="3 9" id="KW-0645">Protease</keyword>
<comment type="pathway">
    <text evidence="9">Protein modification; lipoprotein biosynthesis (signal peptide cleavage).</text>
</comment>